<sequence length="73" mass="8418">MDNIQQHFYRDIPKYGLREYGREELKCPPESVIIDATNKTNSHRMVLPNIIASNMIAFEYCQNQLAITLVTGC</sequence>
<keyword evidence="2" id="KW-1185">Reference proteome</keyword>
<evidence type="ECO:0000313" key="2">
    <source>
        <dbReference type="Proteomes" id="UP000093000"/>
    </source>
</evidence>
<gene>
    <name evidence="1" type="ORF">A0J61_08633</name>
</gene>
<comment type="caution">
    <text evidence="1">The sequence shown here is derived from an EMBL/GenBank/DDBJ whole genome shotgun (WGS) entry which is preliminary data.</text>
</comment>
<dbReference type="AlphaFoldDB" id="A0A1C7N3T5"/>
<dbReference type="EMBL" id="LUGH01000684">
    <property type="protein sequence ID" value="OBZ83316.1"/>
    <property type="molecule type" value="Genomic_DNA"/>
</dbReference>
<dbReference type="OrthoDB" id="2422867at2759"/>
<name>A0A1C7N3T5_9FUNG</name>
<dbReference type="InParanoid" id="A0A1C7N3T5"/>
<accession>A0A1C7N3T5</accession>
<evidence type="ECO:0000313" key="1">
    <source>
        <dbReference type="EMBL" id="OBZ83316.1"/>
    </source>
</evidence>
<dbReference type="Proteomes" id="UP000093000">
    <property type="component" value="Unassembled WGS sequence"/>
</dbReference>
<organism evidence="1 2">
    <name type="scientific">Choanephora cucurbitarum</name>
    <dbReference type="NCBI Taxonomy" id="101091"/>
    <lineage>
        <taxon>Eukaryota</taxon>
        <taxon>Fungi</taxon>
        <taxon>Fungi incertae sedis</taxon>
        <taxon>Mucoromycota</taxon>
        <taxon>Mucoromycotina</taxon>
        <taxon>Mucoromycetes</taxon>
        <taxon>Mucorales</taxon>
        <taxon>Mucorineae</taxon>
        <taxon>Choanephoraceae</taxon>
        <taxon>Choanephoroideae</taxon>
        <taxon>Choanephora</taxon>
    </lineage>
</organism>
<reference evidence="1 2" key="1">
    <citation type="submission" date="2016-03" db="EMBL/GenBank/DDBJ databases">
        <title>Choanephora cucurbitarum.</title>
        <authorList>
            <person name="Min B."/>
            <person name="Park H."/>
            <person name="Park J.-H."/>
            <person name="Shin H.-D."/>
            <person name="Choi I.-G."/>
        </authorList>
    </citation>
    <scope>NUCLEOTIDE SEQUENCE [LARGE SCALE GENOMIC DNA]</scope>
    <source>
        <strain evidence="1 2">KUS-F28377</strain>
    </source>
</reference>
<proteinExistence type="predicted"/>
<protein>
    <submittedName>
        <fullName evidence="1">Uncharacterized protein</fullName>
    </submittedName>
</protein>